<evidence type="ECO:0000313" key="3">
    <source>
        <dbReference type="EMBL" id="SIT93022.1"/>
    </source>
</evidence>
<feature type="domain" description="HTH cro/C1-type" evidence="2">
    <location>
        <begin position="10"/>
        <end position="64"/>
    </location>
</feature>
<name>A0A1U7PTQ8_9BACI</name>
<dbReference type="RefSeq" id="WP_076759985.1">
    <property type="nucleotide sequence ID" value="NZ_FTPL01000005.1"/>
</dbReference>
<dbReference type="OrthoDB" id="9812495at2"/>
<dbReference type="Pfam" id="PF01381">
    <property type="entry name" value="HTH_3"/>
    <property type="match status" value="1"/>
</dbReference>
<keyword evidence="4" id="KW-1185">Reference proteome</keyword>
<proteinExistence type="predicted"/>
<dbReference type="Proteomes" id="UP000187550">
    <property type="component" value="Unassembled WGS sequence"/>
</dbReference>
<reference evidence="4" key="1">
    <citation type="submission" date="2017-01" db="EMBL/GenBank/DDBJ databases">
        <authorList>
            <person name="Varghese N."/>
            <person name="Submissions S."/>
        </authorList>
    </citation>
    <scope>NUCLEOTIDE SEQUENCE [LARGE SCALE GENOMIC DNA]</scope>
    <source>
        <strain evidence="4">MNA4</strain>
    </source>
</reference>
<dbReference type="InterPro" id="IPR001387">
    <property type="entry name" value="Cro/C1-type_HTH"/>
</dbReference>
<dbReference type="InterPro" id="IPR036073">
    <property type="entry name" value="Desulfoferrodoxin_Fe-bd_dom_sf"/>
</dbReference>
<dbReference type="GO" id="GO:0005506">
    <property type="term" value="F:iron ion binding"/>
    <property type="evidence" value="ECO:0007669"/>
    <property type="project" value="InterPro"/>
</dbReference>
<gene>
    <name evidence="3" type="ORF">SAMN05428946_2923</name>
</gene>
<keyword evidence="1" id="KW-0238">DNA-binding</keyword>
<dbReference type="PROSITE" id="PS50943">
    <property type="entry name" value="HTH_CROC1"/>
    <property type="match status" value="1"/>
</dbReference>
<dbReference type="Gene3D" id="1.10.260.40">
    <property type="entry name" value="lambda repressor-like DNA-binding domains"/>
    <property type="match status" value="1"/>
</dbReference>
<evidence type="ECO:0000256" key="1">
    <source>
        <dbReference type="ARBA" id="ARBA00023125"/>
    </source>
</evidence>
<evidence type="ECO:0000313" key="4">
    <source>
        <dbReference type="Proteomes" id="UP000187550"/>
    </source>
</evidence>
<dbReference type="AlphaFoldDB" id="A0A1U7PTQ8"/>
<dbReference type="CDD" id="cd00093">
    <property type="entry name" value="HTH_XRE"/>
    <property type="match status" value="1"/>
</dbReference>
<organism evidence="3 4">
    <name type="scientific">Edaphobacillus lindanitolerans</name>
    <dbReference type="NCBI Taxonomy" id="550447"/>
    <lineage>
        <taxon>Bacteria</taxon>
        <taxon>Bacillati</taxon>
        <taxon>Bacillota</taxon>
        <taxon>Bacilli</taxon>
        <taxon>Bacillales</taxon>
        <taxon>Bacillaceae</taxon>
        <taxon>Edaphobacillus</taxon>
    </lineage>
</organism>
<dbReference type="SUPFAM" id="SSF47413">
    <property type="entry name" value="lambda repressor-like DNA-binding domains"/>
    <property type="match status" value="1"/>
</dbReference>
<sequence length="194" mass="21728">MDSSKMGSLISRLRKEKGLTQKELADRLNLSDRTISKWERGKGFPDVSLLPDLSSVLGTNIEDILGGELSVNEFVGGNMRKSNYYSCPSCGNIAVSSGNASVSCCGRKLEALVPQKEGEDEMLSVSEVDGEWYITSDHPMEKEHYISFIAFATGDQVTLLKQYPEWALQARLPKRRHGTLLWYCTQHGLFYRNV</sequence>
<evidence type="ECO:0000259" key="2">
    <source>
        <dbReference type="PROSITE" id="PS50943"/>
    </source>
</evidence>
<dbReference type="GO" id="GO:0003677">
    <property type="term" value="F:DNA binding"/>
    <property type="evidence" value="ECO:0007669"/>
    <property type="project" value="UniProtKB-KW"/>
</dbReference>
<dbReference type="InterPro" id="IPR010982">
    <property type="entry name" value="Lambda_DNA-bd_dom_sf"/>
</dbReference>
<dbReference type="SUPFAM" id="SSF49367">
    <property type="entry name" value="Superoxide reductase-like"/>
    <property type="match status" value="1"/>
</dbReference>
<dbReference type="GO" id="GO:0016491">
    <property type="term" value="F:oxidoreductase activity"/>
    <property type="evidence" value="ECO:0007669"/>
    <property type="project" value="InterPro"/>
</dbReference>
<dbReference type="PANTHER" id="PTHR46558">
    <property type="entry name" value="TRACRIPTIONAL REGULATORY PROTEIN-RELATED-RELATED"/>
    <property type="match status" value="1"/>
</dbReference>
<dbReference type="STRING" id="550447.SAMN05428946_2923"/>
<dbReference type="PANTHER" id="PTHR46558:SF11">
    <property type="entry name" value="HTH-TYPE TRANSCRIPTIONAL REGULATOR XRE"/>
    <property type="match status" value="1"/>
</dbReference>
<dbReference type="EMBL" id="FTPL01000005">
    <property type="protein sequence ID" value="SIT93022.1"/>
    <property type="molecule type" value="Genomic_DNA"/>
</dbReference>
<protein>
    <submittedName>
        <fullName evidence="3">Desulfoferrodoxin</fullName>
    </submittedName>
</protein>
<dbReference type="SMART" id="SM00530">
    <property type="entry name" value="HTH_XRE"/>
    <property type="match status" value="1"/>
</dbReference>
<dbReference type="Gene3D" id="2.60.40.730">
    <property type="entry name" value="SOR catalytic domain"/>
    <property type="match status" value="1"/>
</dbReference>
<accession>A0A1U7PTQ8</accession>